<dbReference type="AlphaFoldDB" id="A0A6P7L773"/>
<keyword evidence="1" id="KW-1015">Disulfide bond</keyword>
<protein>
    <submittedName>
        <fullName evidence="5">Macrophage mannose receptor 1-like</fullName>
    </submittedName>
</protein>
<evidence type="ECO:0000259" key="3">
    <source>
        <dbReference type="PROSITE" id="PS50041"/>
    </source>
</evidence>
<proteinExistence type="predicted"/>
<dbReference type="SUPFAM" id="SSF56436">
    <property type="entry name" value="C-type lectin-like"/>
    <property type="match status" value="2"/>
</dbReference>
<dbReference type="RefSeq" id="XP_028990491.1">
    <property type="nucleotide sequence ID" value="XM_029134658.3"/>
</dbReference>
<dbReference type="KEGG" id="bspl:114845992"/>
<dbReference type="Gene3D" id="3.10.100.10">
    <property type="entry name" value="Mannose-Binding Protein A, subunit A"/>
    <property type="match status" value="2"/>
</dbReference>
<feature type="transmembrane region" description="Helical" evidence="2">
    <location>
        <begin position="38"/>
        <end position="57"/>
    </location>
</feature>
<dbReference type="InterPro" id="IPR016187">
    <property type="entry name" value="CTDL_fold"/>
</dbReference>
<gene>
    <name evidence="5" type="primary">LOC114845992</name>
</gene>
<dbReference type="InterPro" id="IPR016186">
    <property type="entry name" value="C-type_lectin-like/link_sf"/>
</dbReference>
<keyword evidence="2" id="KW-0472">Membrane</keyword>
<keyword evidence="2" id="KW-1133">Transmembrane helix</keyword>
<feature type="domain" description="C-type lectin" evidence="3">
    <location>
        <begin position="59"/>
        <end position="172"/>
    </location>
</feature>
<dbReference type="SMART" id="SM00034">
    <property type="entry name" value="CLECT"/>
    <property type="match status" value="2"/>
</dbReference>
<dbReference type="CDD" id="cd00037">
    <property type="entry name" value="CLECT"/>
    <property type="match status" value="1"/>
</dbReference>
<evidence type="ECO:0000256" key="1">
    <source>
        <dbReference type="ARBA" id="ARBA00023157"/>
    </source>
</evidence>
<feature type="domain" description="C-type lectin" evidence="3">
    <location>
        <begin position="177"/>
        <end position="284"/>
    </location>
</feature>
<keyword evidence="2" id="KW-0812">Transmembrane</keyword>
<sequence length="360" mass="41376">MVTIIITVMQHFSDLSFCPHSNNVCGLIVTAGREKMQWTLFLVVLMGQCLFSTCLLYQYHFIKEQKTWDEAQKYCRETYTDLATVSDMTDMKRLCSSTGNQDEAWIGLHSYPGKNNRMWYWSVPGLKFVDSQTRWGSGEPNDFMGILENCVVLYPQLWNDSPCSTKYTSVCYNETKPSGNTFHYVETPMTWPQAQSYCRQHYTDLVSGLDQVDNPSVKSRSYSWIGLFRDSWRWSDGSYSSFRNWQSDGDLVDGQSNKTCATVSNTAGTWSSDYCNKQKPFYCYGAPRTDVRVTLTAAPSVTKTDPAVPETMLREMEAVFRDKGISVRLSWRKLSDKLHTIREEPEQSTCSFIQICQYSN</sequence>
<dbReference type="InterPro" id="IPR018378">
    <property type="entry name" value="C-type_lectin_CS"/>
</dbReference>
<evidence type="ECO:0000313" key="4">
    <source>
        <dbReference type="Proteomes" id="UP000515150"/>
    </source>
</evidence>
<dbReference type="Proteomes" id="UP000515150">
    <property type="component" value="Chromosome 2"/>
</dbReference>
<dbReference type="PANTHER" id="PTHR45784">
    <property type="entry name" value="C-TYPE LECTIN DOMAIN FAMILY 20 MEMBER A-RELATED"/>
    <property type="match status" value="1"/>
</dbReference>
<dbReference type="GeneID" id="114845992"/>
<keyword evidence="4" id="KW-1185">Reference proteome</keyword>
<evidence type="ECO:0000256" key="2">
    <source>
        <dbReference type="SAM" id="Phobius"/>
    </source>
</evidence>
<accession>A0A6P7L773</accession>
<dbReference type="OrthoDB" id="6369810at2759"/>
<name>A0A6P7L773_BETSP</name>
<dbReference type="Pfam" id="PF00059">
    <property type="entry name" value="Lectin_C"/>
    <property type="match status" value="2"/>
</dbReference>
<dbReference type="InterPro" id="IPR001304">
    <property type="entry name" value="C-type_lectin-like"/>
</dbReference>
<organism evidence="4 5">
    <name type="scientific">Betta splendens</name>
    <name type="common">Siamese fighting fish</name>
    <dbReference type="NCBI Taxonomy" id="158456"/>
    <lineage>
        <taxon>Eukaryota</taxon>
        <taxon>Metazoa</taxon>
        <taxon>Chordata</taxon>
        <taxon>Craniata</taxon>
        <taxon>Vertebrata</taxon>
        <taxon>Euteleostomi</taxon>
        <taxon>Actinopterygii</taxon>
        <taxon>Neopterygii</taxon>
        <taxon>Teleostei</taxon>
        <taxon>Neoteleostei</taxon>
        <taxon>Acanthomorphata</taxon>
        <taxon>Anabantaria</taxon>
        <taxon>Anabantiformes</taxon>
        <taxon>Anabantoidei</taxon>
        <taxon>Osphronemidae</taxon>
        <taxon>Betta</taxon>
    </lineage>
</organism>
<dbReference type="PANTHER" id="PTHR45784:SF3">
    <property type="entry name" value="C-TYPE LECTIN DOMAIN FAMILY 4 MEMBER K-LIKE-RELATED"/>
    <property type="match status" value="1"/>
</dbReference>
<evidence type="ECO:0000313" key="5">
    <source>
        <dbReference type="RefSeq" id="XP_028990491.1"/>
    </source>
</evidence>
<reference evidence="5" key="1">
    <citation type="submission" date="2025-08" db="UniProtKB">
        <authorList>
            <consortium name="RefSeq"/>
        </authorList>
    </citation>
    <scope>IDENTIFICATION</scope>
</reference>
<dbReference type="PROSITE" id="PS50041">
    <property type="entry name" value="C_TYPE_LECTIN_2"/>
    <property type="match status" value="2"/>
</dbReference>
<dbReference type="PROSITE" id="PS00615">
    <property type="entry name" value="C_TYPE_LECTIN_1"/>
    <property type="match status" value="1"/>
</dbReference>